<feature type="compositionally biased region" description="Basic and acidic residues" evidence="1">
    <location>
        <begin position="442"/>
        <end position="455"/>
    </location>
</feature>
<reference evidence="3" key="1">
    <citation type="submission" date="2011-03" db="EMBL/GenBank/DDBJ databases">
        <title>The hisC1 gene, encoding aromatic amino acid aminotransferase-1 from Azospirillum brasilense Sp7, is involved in the biosynthesis of indol-3-acetic acid and expressed in association with wheat.</title>
        <authorList>
            <person name="Aguilar Piedras J."/>
            <person name="Romero Osorio A."/>
            <person name="Guerrero Castro J."/>
            <person name="Sandoval Romero O.J."/>
            <person name="Xiqui Vazquez M.L."/>
            <person name="Baca B.E."/>
        </authorList>
    </citation>
    <scope>NUCLEOTIDE SEQUENCE</scope>
    <source>
        <strain evidence="3">Sp 7</strain>
    </source>
</reference>
<accession>F5CC67</accession>
<name>F5CC67_AZOBR</name>
<feature type="compositionally biased region" description="Basic residues" evidence="1">
    <location>
        <begin position="610"/>
        <end position="627"/>
    </location>
</feature>
<feature type="non-terminal residue" evidence="3">
    <location>
        <position position="658"/>
    </location>
</feature>
<feature type="compositionally biased region" description="Basic and acidic residues" evidence="1">
    <location>
        <begin position="529"/>
        <end position="556"/>
    </location>
</feature>
<feature type="compositionally biased region" description="Basic and acidic residues" evidence="1">
    <location>
        <begin position="629"/>
        <end position="641"/>
    </location>
</feature>
<evidence type="ECO:0000313" key="3">
    <source>
        <dbReference type="EMBL" id="AEB97258.1"/>
    </source>
</evidence>
<feature type="compositionally biased region" description="Basic residues" evidence="1">
    <location>
        <begin position="474"/>
        <end position="489"/>
    </location>
</feature>
<dbReference type="EMBL" id="JF509705">
    <property type="protein sequence ID" value="AEB97258.1"/>
    <property type="molecule type" value="Genomic_DNA"/>
</dbReference>
<feature type="compositionally biased region" description="Basic and acidic residues" evidence="1">
    <location>
        <begin position="337"/>
        <end position="352"/>
    </location>
</feature>
<proteinExistence type="predicted"/>
<feature type="compositionally biased region" description="Basic residues" evidence="1">
    <location>
        <begin position="203"/>
        <end position="221"/>
    </location>
</feature>
<keyword evidence="2" id="KW-0472">Membrane</keyword>
<feature type="compositionally biased region" description="Basic and acidic residues" evidence="1">
    <location>
        <begin position="312"/>
        <end position="328"/>
    </location>
</feature>
<gene>
    <name evidence="3" type="primary">hskA</name>
</gene>
<sequence>MIRTNIAQRIAAVGGMPVLVAAAIAIVAWFLLQQSDRANGSVVTAGTIYRELLGAEAARSDYLNTAANRRAAQAVRFDAHTGEARRQLDALADATKDDALESAVSETRRILDRYTTQMRELKAVTEQNDALIGAMAQQAARLIDITDAARQRQNLANLGYAETVADSDRRLSLHRDVLDNARSIYAALGRSVAARGGTAVPRTRSKSRRRRHTRQRWLARYRRSDAAPEQQRGSAGGRAGTCRRRGRTRGPRAEAHHRGRLAGFQRVDGRRRHPGRCAGTGKAHRPDPEHLRHRLRRHAERGHRTHRPRRVGQRDRTAGAGGDHRRAEAGAQHRRRGESPGHRRDHRADRGRRGGGGADRADCAASAGPRRHDVRRGRLAGKPGQGARWAEHPGLGDRPNGRGCKGDGVGCQRAERHLPQQRRNHRSLPAVRPCAGRNHRPAAGDRRGLLRRALDHPPAGPPAKADGPSGRKPADRRHRGHRTPGRGRGHGPLGAAFRHRDRPAGNRPARGQEPSGGGDAGQVLLPGGDEPRDPHADERRDGDGRDAGSDRSDRGAARHAGRHPVVGPGASHHHQRHPRLLQDRGREDGDRIPPLLPPGGGRGVGGAGGRAHRGKRASAVRRCRAGRSRPADRRSDARAPDPEPLMLTTAPERLVPAR</sequence>
<feature type="compositionally biased region" description="Basic residues" evidence="1">
    <location>
        <begin position="291"/>
        <end position="311"/>
    </location>
</feature>
<keyword evidence="2" id="KW-1133">Transmembrane helix</keyword>
<organism evidence="3">
    <name type="scientific">Azospirillum brasilense</name>
    <dbReference type="NCBI Taxonomy" id="192"/>
    <lineage>
        <taxon>Bacteria</taxon>
        <taxon>Pseudomonadati</taxon>
        <taxon>Pseudomonadota</taxon>
        <taxon>Alphaproteobacteria</taxon>
        <taxon>Rhodospirillales</taxon>
        <taxon>Azospirillaceae</taxon>
        <taxon>Azospirillum</taxon>
    </lineage>
</organism>
<feature type="compositionally biased region" description="Basic residues" evidence="1">
    <location>
        <begin position="241"/>
        <end position="250"/>
    </location>
</feature>
<feature type="transmembrane region" description="Helical" evidence="2">
    <location>
        <begin position="12"/>
        <end position="32"/>
    </location>
</feature>
<evidence type="ECO:0000256" key="1">
    <source>
        <dbReference type="SAM" id="MobiDB-lite"/>
    </source>
</evidence>
<feature type="compositionally biased region" description="Basic and acidic residues" evidence="1">
    <location>
        <begin position="580"/>
        <end position="591"/>
    </location>
</feature>
<evidence type="ECO:0000256" key="2">
    <source>
        <dbReference type="SAM" id="Phobius"/>
    </source>
</evidence>
<keyword evidence="2" id="KW-0812">Transmembrane</keyword>
<dbReference type="AlphaFoldDB" id="F5CC67"/>
<protein>
    <submittedName>
        <fullName evidence="3">HskA</fullName>
    </submittedName>
</protein>
<feature type="compositionally biased region" description="Gly residues" evidence="1">
    <location>
        <begin position="598"/>
        <end position="609"/>
    </location>
</feature>
<feature type="region of interest" description="Disordered" evidence="1">
    <location>
        <begin position="194"/>
        <end position="658"/>
    </location>
</feature>